<keyword evidence="1" id="KW-0812">Transmembrane</keyword>
<accession>A0A0G1C4D2</accession>
<organism evidence="2 3">
    <name type="scientific">Candidatus Magasanikbacteria bacterium GW2011_GWA2_42_32</name>
    <dbReference type="NCBI Taxonomy" id="1619039"/>
    <lineage>
        <taxon>Bacteria</taxon>
        <taxon>Candidatus Magasanikiibacteriota</taxon>
    </lineage>
</organism>
<dbReference type="InterPro" id="IPR046548">
    <property type="entry name" value="DUF6804"/>
</dbReference>
<evidence type="ECO:0000313" key="3">
    <source>
        <dbReference type="Proteomes" id="UP000034837"/>
    </source>
</evidence>
<comment type="caution">
    <text evidence="2">The sequence shown here is derived from an EMBL/GenBank/DDBJ whole genome shotgun (WGS) entry which is preliminary data.</text>
</comment>
<sequence>MEATKQEIMKNFLYANWFLLAVAIFLLGALGDWPYAYYQLLRWVVCSVGTYSAYMAYTQERRGWTGIFVVIAILFNPIMPFYMERDTWQILDVAAVVPFLAFAFINKTTRQS</sequence>
<evidence type="ECO:0000256" key="1">
    <source>
        <dbReference type="SAM" id="Phobius"/>
    </source>
</evidence>
<dbReference type="EMBL" id="LCDO01000050">
    <property type="protein sequence ID" value="KKS53506.1"/>
    <property type="molecule type" value="Genomic_DNA"/>
</dbReference>
<proteinExistence type="predicted"/>
<dbReference type="Pfam" id="PF20619">
    <property type="entry name" value="DUF6804"/>
    <property type="match status" value="1"/>
</dbReference>
<reference evidence="2 3" key="1">
    <citation type="journal article" date="2015" name="Nature">
        <title>rRNA introns, odd ribosomes, and small enigmatic genomes across a large radiation of phyla.</title>
        <authorList>
            <person name="Brown C.T."/>
            <person name="Hug L.A."/>
            <person name="Thomas B.C."/>
            <person name="Sharon I."/>
            <person name="Castelle C.J."/>
            <person name="Singh A."/>
            <person name="Wilkins M.J."/>
            <person name="Williams K.H."/>
            <person name="Banfield J.F."/>
        </authorList>
    </citation>
    <scope>NUCLEOTIDE SEQUENCE [LARGE SCALE GENOMIC DNA]</scope>
</reference>
<feature type="transmembrane region" description="Helical" evidence="1">
    <location>
        <begin position="12"/>
        <end position="30"/>
    </location>
</feature>
<gene>
    <name evidence="2" type="ORF">UV20_C0050G0003</name>
</gene>
<protein>
    <submittedName>
        <fullName evidence="2">Uncharacterized protein</fullName>
    </submittedName>
</protein>
<keyword evidence="1" id="KW-0472">Membrane</keyword>
<keyword evidence="1" id="KW-1133">Transmembrane helix</keyword>
<feature type="transmembrane region" description="Helical" evidence="1">
    <location>
        <begin position="88"/>
        <end position="105"/>
    </location>
</feature>
<feature type="transmembrane region" description="Helical" evidence="1">
    <location>
        <begin position="64"/>
        <end position="82"/>
    </location>
</feature>
<dbReference type="AlphaFoldDB" id="A0A0G1C4D2"/>
<evidence type="ECO:0000313" key="2">
    <source>
        <dbReference type="EMBL" id="KKS53506.1"/>
    </source>
</evidence>
<name>A0A0G1C4D2_9BACT</name>
<dbReference type="Proteomes" id="UP000034837">
    <property type="component" value="Unassembled WGS sequence"/>
</dbReference>
<feature type="transmembrane region" description="Helical" evidence="1">
    <location>
        <begin position="36"/>
        <end position="57"/>
    </location>
</feature>